<evidence type="ECO:0000256" key="3">
    <source>
        <dbReference type="ARBA" id="ARBA00023242"/>
    </source>
</evidence>
<dbReference type="Gene3D" id="3.80.10.10">
    <property type="entry name" value="Ribonuclease Inhibitor"/>
    <property type="match status" value="2"/>
</dbReference>
<dbReference type="KEGG" id="hro:HELRODRAFT_186045"/>
<dbReference type="GO" id="GO:0035556">
    <property type="term" value="P:intracellular signal transduction"/>
    <property type="evidence" value="ECO:0000318"/>
    <property type="project" value="GO_Central"/>
</dbReference>
<dbReference type="GeneID" id="20210409"/>
<dbReference type="EMBL" id="KB097579">
    <property type="protein sequence ID" value="ESN93976.1"/>
    <property type="molecule type" value="Genomic_DNA"/>
</dbReference>
<dbReference type="AlphaFoldDB" id="T1FNL2"/>
<dbReference type="Pfam" id="PF00560">
    <property type="entry name" value="LRR_1"/>
    <property type="match status" value="1"/>
</dbReference>
<dbReference type="PROSITE" id="PS51450">
    <property type="entry name" value="LRR"/>
    <property type="match status" value="3"/>
</dbReference>
<name>T1FNL2_HELRO</name>
<dbReference type="InterPro" id="IPR050216">
    <property type="entry name" value="LRR_domain-containing"/>
</dbReference>
<dbReference type="PANTHER" id="PTHR48051:SF1">
    <property type="entry name" value="RAS SUPPRESSOR PROTEIN 1"/>
    <property type="match status" value="1"/>
</dbReference>
<evidence type="ECO:0000256" key="1">
    <source>
        <dbReference type="ARBA" id="ARBA00022614"/>
    </source>
</evidence>
<dbReference type="SUPFAM" id="SSF52058">
    <property type="entry name" value="L domain-like"/>
    <property type="match status" value="1"/>
</dbReference>
<sequence length="434" mass="49933">MQLSAEVLVNIYQPNLPVDNSRNRWVMSWLMVGRKSLSNTDAYLLIRSRSDKSGKYFKLKDNVEKIFDGHIFRGKCTIRLKNPPKEILIRRANDMSKLSAFLHVLRQNLNDNQPGHLQFFPPATTQQIERTVTRLVIRSRQEYLISTNFPHTLEDLCASSINLRQVDNRISSLRHLRTLDLSGNQIRTLPDAWDNLNQLADLNFSDNGISSLPSSLFNKCCGLTSLNFNHNNIEHIPAEIWNLSRLVTLKLSRNSIKDLPVGISRARQLRVLDLSHNLILVFPADMTRMAKLDTIDLSVNVGCQKPFVEDFIKLIDEPSPRNVNKSEFVDMVFDVANLHHAPKLIELAARAVKNSRINYTAEDVGHLKAYLDNEAHECKRCKQFCYKDFGVLIKLISLHNLVDNIIGPCSFWCLFYVCSLRCFRALKRWNQCIF</sequence>
<keyword evidence="2" id="KW-0677">Repeat</keyword>
<dbReference type="EMBL" id="AMQM01007182">
    <property type="status" value="NOT_ANNOTATED_CDS"/>
    <property type="molecule type" value="Genomic_DNA"/>
</dbReference>
<evidence type="ECO:0000313" key="6">
    <source>
        <dbReference type="EnsemblMetazoa" id="HelroP186045"/>
    </source>
</evidence>
<protein>
    <recommendedName>
        <fullName evidence="4">PIF1/LRR1 pleckstrin homology domain-containing protein</fullName>
    </recommendedName>
</protein>
<dbReference type="Pfam" id="PF13855">
    <property type="entry name" value="LRR_8"/>
    <property type="match status" value="1"/>
</dbReference>
<dbReference type="OrthoDB" id="17912at2759"/>
<gene>
    <name evidence="6" type="primary">20210409</name>
    <name evidence="5" type="ORF">HELRODRAFT_186045</name>
</gene>
<dbReference type="InterPro" id="IPR003591">
    <property type="entry name" value="Leu-rich_rpt_typical-subtyp"/>
</dbReference>
<dbReference type="RefSeq" id="XP_009027946.1">
    <property type="nucleotide sequence ID" value="XM_009029698.1"/>
</dbReference>
<dbReference type="eggNOG" id="KOG0619">
    <property type="taxonomic scope" value="Eukaryota"/>
</dbReference>
<dbReference type="InterPro" id="IPR057437">
    <property type="entry name" value="PIF1/LRR1_PH"/>
</dbReference>
<keyword evidence="3" id="KW-0539">Nucleus</keyword>
<evidence type="ECO:0000259" key="4">
    <source>
        <dbReference type="Pfam" id="PF25344"/>
    </source>
</evidence>
<dbReference type="EnsemblMetazoa" id="HelroT186045">
    <property type="protein sequence ID" value="HelroP186045"/>
    <property type="gene ID" value="HelroG186045"/>
</dbReference>
<evidence type="ECO:0000313" key="7">
    <source>
        <dbReference type="Proteomes" id="UP000015101"/>
    </source>
</evidence>
<reference evidence="5 7" key="2">
    <citation type="journal article" date="2013" name="Nature">
        <title>Insights into bilaterian evolution from three spiralian genomes.</title>
        <authorList>
            <person name="Simakov O."/>
            <person name="Marletaz F."/>
            <person name="Cho S.J."/>
            <person name="Edsinger-Gonzales E."/>
            <person name="Havlak P."/>
            <person name="Hellsten U."/>
            <person name="Kuo D.H."/>
            <person name="Larsson T."/>
            <person name="Lv J."/>
            <person name="Arendt D."/>
            <person name="Savage R."/>
            <person name="Osoegawa K."/>
            <person name="de Jong P."/>
            <person name="Grimwood J."/>
            <person name="Chapman J.A."/>
            <person name="Shapiro H."/>
            <person name="Aerts A."/>
            <person name="Otillar R.P."/>
            <person name="Terry A.Y."/>
            <person name="Boore J.L."/>
            <person name="Grigoriev I.V."/>
            <person name="Lindberg D.R."/>
            <person name="Seaver E.C."/>
            <person name="Weisblat D.A."/>
            <person name="Putnam N.H."/>
            <person name="Rokhsar D.S."/>
        </authorList>
    </citation>
    <scope>NUCLEOTIDE SEQUENCE</scope>
</reference>
<organism evidence="6 7">
    <name type="scientific">Helobdella robusta</name>
    <name type="common">Californian leech</name>
    <dbReference type="NCBI Taxonomy" id="6412"/>
    <lineage>
        <taxon>Eukaryota</taxon>
        <taxon>Metazoa</taxon>
        <taxon>Spiralia</taxon>
        <taxon>Lophotrochozoa</taxon>
        <taxon>Annelida</taxon>
        <taxon>Clitellata</taxon>
        <taxon>Hirudinea</taxon>
        <taxon>Rhynchobdellida</taxon>
        <taxon>Glossiphoniidae</taxon>
        <taxon>Helobdella</taxon>
    </lineage>
</organism>
<keyword evidence="1" id="KW-0433">Leucine-rich repeat</keyword>
<dbReference type="CTD" id="20210409"/>
<reference evidence="7" key="1">
    <citation type="submission" date="2012-12" db="EMBL/GenBank/DDBJ databases">
        <authorList>
            <person name="Hellsten U."/>
            <person name="Grimwood J."/>
            <person name="Chapman J.A."/>
            <person name="Shapiro H."/>
            <person name="Aerts A."/>
            <person name="Otillar R.P."/>
            <person name="Terry A.Y."/>
            <person name="Boore J.L."/>
            <person name="Simakov O."/>
            <person name="Marletaz F."/>
            <person name="Cho S.-J."/>
            <person name="Edsinger-Gonzales E."/>
            <person name="Havlak P."/>
            <person name="Kuo D.-H."/>
            <person name="Larsson T."/>
            <person name="Lv J."/>
            <person name="Arendt D."/>
            <person name="Savage R."/>
            <person name="Osoegawa K."/>
            <person name="de Jong P."/>
            <person name="Lindberg D.R."/>
            <person name="Seaver E.C."/>
            <person name="Weisblat D.A."/>
            <person name="Putnam N.H."/>
            <person name="Grigoriev I.V."/>
            <person name="Rokhsar D.S."/>
        </authorList>
    </citation>
    <scope>NUCLEOTIDE SEQUENCE</scope>
</reference>
<proteinExistence type="predicted"/>
<accession>T1FNL2</accession>
<dbReference type="InterPro" id="IPR032675">
    <property type="entry name" value="LRR_dom_sf"/>
</dbReference>
<keyword evidence="7" id="KW-1185">Reference proteome</keyword>
<evidence type="ECO:0000256" key="2">
    <source>
        <dbReference type="ARBA" id="ARBA00022737"/>
    </source>
</evidence>
<dbReference type="Proteomes" id="UP000015101">
    <property type="component" value="Unassembled WGS sequence"/>
</dbReference>
<evidence type="ECO:0000313" key="5">
    <source>
        <dbReference type="EMBL" id="ESN93976.1"/>
    </source>
</evidence>
<feature type="domain" description="PIF1/LRR1 pleckstrin homology" evidence="4">
    <location>
        <begin position="1"/>
        <end position="114"/>
    </location>
</feature>
<dbReference type="PANTHER" id="PTHR48051">
    <property type="match status" value="1"/>
</dbReference>
<dbReference type="STRING" id="6412.T1FNL2"/>
<reference evidence="6" key="3">
    <citation type="submission" date="2015-06" db="UniProtKB">
        <authorList>
            <consortium name="EnsemblMetazoa"/>
        </authorList>
    </citation>
    <scope>IDENTIFICATION</scope>
</reference>
<dbReference type="InParanoid" id="T1FNL2"/>
<dbReference type="Pfam" id="PF25344">
    <property type="entry name" value="PH_LRR1"/>
    <property type="match status" value="1"/>
</dbReference>
<dbReference type="HOGENOM" id="CLU_053349_1_0_1"/>
<dbReference type="SMART" id="SM00369">
    <property type="entry name" value="LRR_TYP"/>
    <property type="match status" value="5"/>
</dbReference>
<dbReference type="InterPro" id="IPR001611">
    <property type="entry name" value="Leu-rich_rpt"/>
</dbReference>